<feature type="transmembrane region" description="Helical" evidence="7">
    <location>
        <begin position="390"/>
        <end position="408"/>
    </location>
</feature>
<keyword evidence="9" id="KW-1185">Reference proteome</keyword>
<evidence type="ECO:0000313" key="9">
    <source>
        <dbReference type="Proteomes" id="UP000008720"/>
    </source>
</evidence>
<feature type="transmembrane region" description="Helical" evidence="7">
    <location>
        <begin position="439"/>
        <end position="457"/>
    </location>
</feature>
<dbReference type="STRING" id="643867.Ftrac_0594"/>
<dbReference type="GO" id="GO:0005886">
    <property type="term" value="C:plasma membrane"/>
    <property type="evidence" value="ECO:0007669"/>
    <property type="project" value="UniProtKB-SubCell"/>
</dbReference>
<feature type="transmembrane region" description="Helical" evidence="7">
    <location>
        <begin position="42"/>
        <end position="68"/>
    </location>
</feature>
<feature type="transmembrane region" description="Helical" evidence="7">
    <location>
        <begin position="147"/>
        <end position="165"/>
    </location>
</feature>
<feature type="transmembrane region" description="Helical" evidence="7">
    <location>
        <begin position="12"/>
        <end position="36"/>
    </location>
</feature>
<feature type="transmembrane region" description="Helical" evidence="7">
    <location>
        <begin position="80"/>
        <end position="103"/>
    </location>
</feature>
<feature type="transmembrane region" description="Helical" evidence="7">
    <location>
        <begin position="324"/>
        <end position="343"/>
    </location>
</feature>
<dbReference type="HOGENOM" id="CLU_026911_5_2_10"/>
<dbReference type="Proteomes" id="UP000008720">
    <property type="component" value="Chromosome"/>
</dbReference>
<keyword evidence="5 7" id="KW-1133">Transmembrane helix</keyword>
<keyword evidence="3" id="KW-1003">Cell membrane</keyword>
<evidence type="ECO:0000256" key="5">
    <source>
        <dbReference type="ARBA" id="ARBA00022989"/>
    </source>
</evidence>
<evidence type="ECO:0000256" key="3">
    <source>
        <dbReference type="ARBA" id="ARBA00022475"/>
    </source>
</evidence>
<feature type="transmembrane region" description="Helical" evidence="7">
    <location>
        <begin position="364"/>
        <end position="384"/>
    </location>
</feature>
<dbReference type="RefSeq" id="WP_013452747.1">
    <property type="nucleotide sequence ID" value="NC_014759.1"/>
</dbReference>
<keyword evidence="4 7" id="KW-0812">Transmembrane</keyword>
<dbReference type="PANTHER" id="PTHR30250:SF10">
    <property type="entry name" value="LIPOPOLYSACCHARIDE BIOSYNTHESIS PROTEIN WZXC"/>
    <property type="match status" value="1"/>
</dbReference>
<evidence type="ECO:0000256" key="4">
    <source>
        <dbReference type="ARBA" id="ARBA00022692"/>
    </source>
</evidence>
<accession>E4TQN5</accession>
<name>E4TQN5_MARTH</name>
<dbReference type="OrthoDB" id="9770347at2"/>
<evidence type="ECO:0000256" key="2">
    <source>
        <dbReference type="ARBA" id="ARBA00007430"/>
    </source>
</evidence>
<dbReference type="eggNOG" id="COG2244">
    <property type="taxonomic scope" value="Bacteria"/>
</dbReference>
<feature type="transmembrane region" description="Helical" evidence="7">
    <location>
        <begin position="115"/>
        <end position="135"/>
    </location>
</feature>
<proteinExistence type="inferred from homology"/>
<evidence type="ECO:0000313" key="8">
    <source>
        <dbReference type="EMBL" id="ADR20596.1"/>
    </source>
</evidence>
<comment type="similarity">
    <text evidence="2">Belongs to the polysaccharide synthase family.</text>
</comment>
<dbReference type="InterPro" id="IPR050833">
    <property type="entry name" value="Poly_Biosynth_Transport"/>
</dbReference>
<feature type="transmembrane region" description="Helical" evidence="7">
    <location>
        <begin position="284"/>
        <end position="304"/>
    </location>
</feature>
<sequence>MSSLRSRTGIALAWDLLGNYGGQISSFIISIFLARLLDPEEFGLVGMSMVFIAVLQIFKDMGFASALIQNKENTSLTYSSVFYLNVFAGIIFTVVIYFLAPFIGGFYENQKVTDLVRLLSITYFISSFNIVQITILRKKLDFRSLTFRQLSSQIVAGIIAIIFAWKGFGVYALIIQQITAALISTVLLWKISDWHPKIEFSWLEVKQLSSFSIYVFAAQSVNQLIKQADTLIVGKLFSPATLGFYSRANSLNSLINKNSVSSIAKVFFPALASIQDKDERFEAIFLKVISLVSVLSVFLTGFFFIAGEELVIGLFGAKWEPSVFIFKIIIINGFTYPISAMIVNAFMAKGKSKQNFHYGNIRKVIQLTPMIFAFLYGFNAFLYATVASNILAWILNNIFVHISLKISLKDQFKVVLPNLLVVVVLLFIIEYWLNIDRNLINTILKLLGYTAIYLLYLKISGNIILDEMNTIVNKIRLKLNQ</sequence>
<evidence type="ECO:0000256" key="7">
    <source>
        <dbReference type="SAM" id="Phobius"/>
    </source>
</evidence>
<dbReference type="EMBL" id="CP002349">
    <property type="protein sequence ID" value="ADR20596.1"/>
    <property type="molecule type" value="Genomic_DNA"/>
</dbReference>
<protein>
    <submittedName>
        <fullName evidence="8">Polysaccharide biosynthesis protein</fullName>
    </submittedName>
</protein>
<dbReference type="PANTHER" id="PTHR30250">
    <property type="entry name" value="PST FAMILY PREDICTED COLANIC ACID TRANSPORTER"/>
    <property type="match status" value="1"/>
</dbReference>
<dbReference type="CDD" id="cd13127">
    <property type="entry name" value="MATE_tuaB_like"/>
    <property type="match status" value="1"/>
</dbReference>
<evidence type="ECO:0000256" key="6">
    <source>
        <dbReference type="ARBA" id="ARBA00023136"/>
    </source>
</evidence>
<organism evidence="8 9">
    <name type="scientific">Marivirga tractuosa (strain ATCC 23168 / DSM 4126 / NBRC 15989 / NCIMB 1408 / VKM B-1430 / H-43)</name>
    <name type="common">Microscilla tractuosa</name>
    <name type="synonym">Flexibacter tractuosus</name>
    <dbReference type="NCBI Taxonomy" id="643867"/>
    <lineage>
        <taxon>Bacteria</taxon>
        <taxon>Pseudomonadati</taxon>
        <taxon>Bacteroidota</taxon>
        <taxon>Cytophagia</taxon>
        <taxon>Cytophagales</taxon>
        <taxon>Marivirgaceae</taxon>
        <taxon>Marivirga</taxon>
    </lineage>
</organism>
<feature type="transmembrane region" description="Helical" evidence="7">
    <location>
        <begin position="415"/>
        <end position="433"/>
    </location>
</feature>
<dbReference type="Pfam" id="PF13440">
    <property type="entry name" value="Polysacc_synt_3"/>
    <property type="match status" value="1"/>
</dbReference>
<gene>
    <name evidence="8" type="ordered locus">Ftrac_0594</name>
</gene>
<evidence type="ECO:0000256" key="1">
    <source>
        <dbReference type="ARBA" id="ARBA00004651"/>
    </source>
</evidence>
<reference evidence="8 9" key="1">
    <citation type="journal article" date="2011" name="Stand. Genomic Sci.">
        <title>Complete genome sequence of Marivirga tractuosa type strain (H-43).</title>
        <authorList>
            <person name="Pagani I."/>
            <person name="Chertkov O."/>
            <person name="Lapidus A."/>
            <person name="Lucas S."/>
            <person name="Del Rio T.G."/>
            <person name="Tice H."/>
            <person name="Copeland A."/>
            <person name="Cheng J.F."/>
            <person name="Nolan M."/>
            <person name="Saunders E."/>
            <person name="Pitluck S."/>
            <person name="Held B."/>
            <person name="Goodwin L."/>
            <person name="Liolios K."/>
            <person name="Ovchinikova G."/>
            <person name="Ivanova N."/>
            <person name="Mavromatis K."/>
            <person name="Pati A."/>
            <person name="Chen A."/>
            <person name="Palaniappan K."/>
            <person name="Land M."/>
            <person name="Hauser L."/>
            <person name="Jeffries C.D."/>
            <person name="Detter J.C."/>
            <person name="Han C."/>
            <person name="Tapia R."/>
            <person name="Ngatchou-Djao O.D."/>
            <person name="Rohde M."/>
            <person name="Goker M."/>
            <person name="Spring S."/>
            <person name="Sikorski J."/>
            <person name="Woyke T."/>
            <person name="Bristow J."/>
            <person name="Eisen J.A."/>
            <person name="Markowitz V."/>
            <person name="Hugenholtz P."/>
            <person name="Klenk H.P."/>
            <person name="Kyrpides N.C."/>
        </authorList>
    </citation>
    <scope>NUCLEOTIDE SEQUENCE [LARGE SCALE GENOMIC DNA]</scope>
    <source>
        <strain evidence="9">ATCC 23168 / DSM 4126 / NBRC 15989 / NCIMB 1408 / VKM B-1430 / H-43</strain>
    </source>
</reference>
<dbReference type="KEGG" id="mtt:Ftrac_0594"/>
<comment type="subcellular location">
    <subcellularLocation>
        <location evidence="1">Cell membrane</location>
        <topology evidence="1">Multi-pass membrane protein</topology>
    </subcellularLocation>
</comment>
<dbReference type="AlphaFoldDB" id="E4TQN5"/>
<keyword evidence="6 7" id="KW-0472">Membrane</keyword>